<accession>A0A3G1KN51</accession>
<dbReference type="EMBL" id="CP017634">
    <property type="protein sequence ID" value="ATW23889.1"/>
    <property type="molecule type" value="Genomic_DNA"/>
</dbReference>
<gene>
    <name evidence="2" type="ORF">DCMF_02940</name>
</gene>
<dbReference type="OrthoDB" id="1675670at2"/>
<organism evidence="2 3">
    <name type="scientific">Formimonas warabiya</name>
    <dbReference type="NCBI Taxonomy" id="1761012"/>
    <lineage>
        <taxon>Bacteria</taxon>
        <taxon>Bacillati</taxon>
        <taxon>Bacillota</taxon>
        <taxon>Clostridia</taxon>
        <taxon>Eubacteriales</taxon>
        <taxon>Peptococcaceae</taxon>
        <taxon>Candidatus Formimonas</taxon>
    </lineage>
</organism>
<dbReference type="Pfam" id="PF11553">
    <property type="entry name" value="DUF3231"/>
    <property type="match status" value="2"/>
</dbReference>
<evidence type="ECO:0000313" key="2">
    <source>
        <dbReference type="EMBL" id="ATW23889.1"/>
    </source>
</evidence>
<dbReference type="InterPro" id="IPR021617">
    <property type="entry name" value="DUF3231"/>
</dbReference>
<dbReference type="RefSeq" id="WP_148133057.1">
    <property type="nucleotide sequence ID" value="NZ_CP017634.1"/>
</dbReference>
<name>A0A3G1KN51_FORW1</name>
<dbReference type="AlphaFoldDB" id="A0A3G1KN51"/>
<evidence type="ECO:0008006" key="4">
    <source>
        <dbReference type="Google" id="ProtNLM"/>
    </source>
</evidence>
<proteinExistence type="predicted"/>
<evidence type="ECO:0000256" key="1">
    <source>
        <dbReference type="SAM" id="Phobius"/>
    </source>
</evidence>
<keyword evidence="3" id="KW-1185">Reference proteome</keyword>
<sequence>MDNSEYSQINPENIFFNAVKHDLRNIMPTSSEISHLWSGYLAESMSITFLKHMVAKAKDRDFHDVLQFALATSSQRVKLMEELFHSIKHPIPNAFGEKDVDVQAQELFSEEFSVKYTRHTTKYILLNYSFAFSDCTRPDFRELFSGFIDTAKEVIARADDVLIAKGLFPKSPLIPVPDQVDYVVEKNYFGSLIGSERPLNVVEINNIFTIMDYKRTMRALKLGFAQVTKSDKVRNHLNRGLKMADKQLQILGSFLEKEGLPGPETMDSQVTDSKESPYSDRLMMVHVTIVLAYIVLAFGRGQTNTSRKDVVLAFSRLMAEVMAYVKDGMDLLIENRWLERVPQAADRQELTH</sequence>
<feature type="transmembrane region" description="Helical" evidence="1">
    <location>
        <begin position="282"/>
        <end position="299"/>
    </location>
</feature>
<keyword evidence="1" id="KW-1133">Transmembrane helix</keyword>
<dbReference type="Gene3D" id="1.20.1260.10">
    <property type="match status" value="2"/>
</dbReference>
<protein>
    <recommendedName>
        <fullName evidence="4">DUF3231 family protein</fullName>
    </recommendedName>
</protein>
<keyword evidence="1" id="KW-0472">Membrane</keyword>
<dbReference type="KEGG" id="fwa:DCMF_02940"/>
<dbReference type="Proteomes" id="UP000323521">
    <property type="component" value="Chromosome"/>
</dbReference>
<keyword evidence="1" id="KW-0812">Transmembrane</keyword>
<dbReference type="InterPro" id="IPR012347">
    <property type="entry name" value="Ferritin-like"/>
</dbReference>
<reference evidence="2 3" key="1">
    <citation type="submission" date="2016-10" db="EMBL/GenBank/DDBJ databases">
        <title>Complete Genome Sequence of Peptococcaceae strain DCMF.</title>
        <authorList>
            <person name="Edwards R.J."/>
            <person name="Holland S.I."/>
            <person name="Deshpande N.P."/>
            <person name="Wong Y.K."/>
            <person name="Ertan H."/>
            <person name="Manefield M."/>
            <person name="Russell T.L."/>
            <person name="Lee M.J."/>
        </authorList>
    </citation>
    <scope>NUCLEOTIDE SEQUENCE [LARGE SCALE GENOMIC DNA]</scope>
    <source>
        <strain evidence="2 3">DCMF</strain>
    </source>
</reference>
<evidence type="ECO:0000313" key="3">
    <source>
        <dbReference type="Proteomes" id="UP000323521"/>
    </source>
</evidence>